<evidence type="ECO:0000313" key="9">
    <source>
        <dbReference type="Proteomes" id="UP001054252"/>
    </source>
</evidence>
<reference evidence="8 9" key="1">
    <citation type="journal article" date="2021" name="Commun. Biol.">
        <title>The genome of Shorea leprosula (Dipterocarpaceae) highlights the ecological relevance of drought in aseasonal tropical rainforests.</title>
        <authorList>
            <person name="Ng K.K.S."/>
            <person name="Kobayashi M.J."/>
            <person name="Fawcett J.A."/>
            <person name="Hatakeyama M."/>
            <person name="Paape T."/>
            <person name="Ng C.H."/>
            <person name="Ang C.C."/>
            <person name="Tnah L.H."/>
            <person name="Lee C.T."/>
            <person name="Nishiyama T."/>
            <person name="Sese J."/>
            <person name="O'Brien M.J."/>
            <person name="Copetti D."/>
            <person name="Mohd Noor M.I."/>
            <person name="Ong R.C."/>
            <person name="Putra M."/>
            <person name="Sireger I.Z."/>
            <person name="Indrioko S."/>
            <person name="Kosugi Y."/>
            <person name="Izuno A."/>
            <person name="Isagi Y."/>
            <person name="Lee S.L."/>
            <person name="Shimizu K.K."/>
        </authorList>
    </citation>
    <scope>NUCLEOTIDE SEQUENCE [LARGE SCALE GENOMIC DNA]</scope>
    <source>
        <strain evidence="8">214</strain>
    </source>
</reference>
<dbReference type="Gene3D" id="1.10.287.1490">
    <property type="match status" value="1"/>
</dbReference>
<comment type="similarity">
    <text evidence="1">Belongs to the FLX family.</text>
</comment>
<keyword evidence="3" id="KW-0221">Differentiation</keyword>
<keyword evidence="5" id="KW-0287">Flowering</keyword>
<keyword evidence="9" id="KW-1185">Reference proteome</keyword>
<feature type="compositionally biased region" description="Pro residues" evidence="7">
    <location>
        <begin position="7"/>
        <end position="19"/>
    </location>
</feature>
<feature type="region of interest" description="Disordered" evidence="7">
    <location>
        <begin position="1"/>
        <end position="43"/>
    </location>
</feature>
<evidence type="ECO:0000256" key="5">
    <source>
        <dbReference type="ARBA" id="ARBA00023089"/>
    </source>
</evidence>
<evidence type="ECO:0000256" key="2">
    <source>
        <dbReference type="ARBA" id="ARBA00022473"/>
    </source>
</evidence>
<comment type="caution">
    <text evidence="8">The sequence shown here is derived from an EMBL/GenBank/DDBJ whole genome shotgun (WGS) entry which is preliminary data.</text>
</comment>
<dbReference type="GO" id="GO:0030154">
    <property type="term" value="P:cell differentiation"/>
    <property type="evidence" value="ECO:0007669"/>
    <property type="project" value="UniProtKB-KW"/>
</dbReference>
<dbReference type="PANTHER" id="PTHR33405">
    <property type="entry name" value="PROTEIN FLX-LIKE 2"/>
    <property type="match status" value="1"/>
</dbReference>
<sequence length="390" mass="42672">MGSKGRIPPPHLRRPPPGPGMVHPEPFGPGMVHHDPFGPGIRPTPGPFPHLDILLPPEIMEQKLAAQHVEMQGLATENQRLAASHETLRQELAAAQHELQILHAQIGAVKSEREQQMRNLKDKIAKMEADLKAAEPVKLELQQAHTEAQNLVLARDELMSKIHQLGQDLQRVHVDVQQIPALMTELESLRQEYHHYRATYDYDKKVYNDHLESLQVMEKNYMTMVREVEKLRAELTNASIVAGNNENEASARPMGHGPFEDSYGVHQGHAPLPGVAAGLNATAGTAAYVGAQSGPAPTPPTRAGYEAPRGPAYEPSKAPSYDAARAPGYDRGPSYDASRGATYDVQARAAALVHRQVPPLNNNVPYGIGTTVRPVSAYEPPPRGGNVVRR</sequence>
<dbReference type="InterPro" id="IPR040353">
    <property type="entry name" value="FLX/FLX-like"/>
</dbReference>
<feature type="coiled-coil region" evidence="6">
    <location>
        <begin position="71"/>
        <end position="130"/>
    </location>
</feature>
<evidence type="ECO:0000256" key="3">
    <source>
        <dbReference type="ARBA" id="ARBA00022782"/>
    </source>
</evidence>
<dbReference type="AlphaFoldDB" id="A0AAV5JWI6"/>
<proteinExistence type="inferred from homology"/>
<dbReference type="Proteomes" id="UP001054252">
    <property type="component" value="Unassembled WGS sequence"/>
</dbReference>
<dbReference type="PANTHER" id="PTHR33405:SF4">
    <property type="entry name" value="PROTEIN FLX-LIKE 2"/>
    <property type="match status" value="1"/>
</dbReference>
<dbReference type="EMBL" id="BPVZ01000046">
    <property type="protein sequence ID" value="GKV16873.1"/>
    <property type="molecule type" value="Genomic_DNA"/>
</dbReference>
<evidence type="ECO:0000256" key="7">
    <source>
        <dbReference type="SAM" id="MobiDB-lite"/>
    </source>
</evidence>
<evidence type="ECO:0000256" key="6">
    <source>
        <dbReference type="SAM" id="Coils"/>
    </source>
</evidence>
<accession>A0AAV5JWI6</accession>
<evidence type="ECO:0000256" key="4">
    <source>
        <dbReference type="ARBA" id="ARBA00023054"/>
    </source>
</evidence>
<evidence type="ECO:0008006" key="10">
    <source>
        <dbReference type="Google" id="ProtNLM"/>
    </source>
</evidence>
<keyword evidence="4 6" id="KW-0175">Coiled coil</keyword>
<dbReference type="GO" id="GO:0009908">
    <property type="term" value="P:flower development"/>
    <property type="evidence" value="ECO:0007669"/>
    <property type="project" value="UniProtKB-KW"/>
</dbReference>
<organism evidence="8 9">
    <name type="scientific">Rubroshorea leprosula</name>
    <dbReference type="NCBI Taxonomy" id="152421"/>
    <lineage>
        <taxon>Eukaryota</taxon>
        <taxon>Viridiplantae</taxon>
        <taxon>Streptophyta</taxon>
        <taxon>Embryophyta</taxon>
        <taxon>Tracheophyta</taxon>
        <taxon>Spermatophyta</taxon>
        <taxon>Magnoliopsida</taxon>
        <taxon>eudicotyledons</taxon>
        <taxon>Gunneridae</taxon>
        <taxon>Pentapetalae</taxon>
        <taxon>rosids</taxon>
        <taxon>malvids</taxon>
        <taxon>Malvales</taxon>
        <taxon>Dipterocarpaceae</taxon>
        <taxon>Rubroshorea</taxon>
    </lineage>
</organism>
<gene>
    <name evidence="8" type="ORF">SLEP1_g27445</name>
</gene>
<protein>
    <recommendedName>
        <fullName evidence="10">Protein FLX-like 2</fullName>
    </recommendedName>
</protein>
<name>A0AAV5JWI6_9ROSI</name>
<evidence type="ECO:0000313" key="8">
    <source>
        <dbReference type="EMBL" id="GKV16873.1"/>
    </source>
</evidence>
<evidence type="ECO:0000256" key="1">
    <source>
        <dbReference type="ARBA" id="ARBA00005405"/>
    </source>
</evidence>
<keyword evidence="2" id="KW-0217">Developmental protein</keyword>